<feature type="compositionally biased region" description="Polar residues" evidence="2">
    <location>
        <begin position="910"/>
        <end position="920"/>
    </location>
</feature>
<feature type="region of interest" description="Disordered" evidence="2">
    <location>
        <begin position="793"/>
        <end position="862"/>
    </location>
</feature>
<feature type="compositionally biased region" description="Basic and acidic residues" evidence="2">
    <location>
        <begin position="333"/>
        <end position="346"/>
    </location>
</feature>
<sequence>MSDSDDTDVLLLIPPNFFLVHSDQESDSDIERNSERLLVGNLISHVNSLENRVNHIENITSNGCKSSLSDYDSKSLIFNDVSEYSVNKVTSNLVFGQDLNNKIDFNLSTPIYTLNTQANWNNREIQQIESNLFAENIYNGINMDKYSAIDSLFQNGSPTKRLALPEVDKLLKEMETTQSEIENRLRSREIEHGILDKGKNPTEVISRNVYTMGDNIGSIPDRGFGVRDMFSSNNSLNNPFKSGNNNKDLPLVEEPCIKRDAYLVGSSNGDSDIRKSLTSLSLSRSPMKDFNSPTKVSLTQQDTRRKNYLSPRRRLQMNSDGVNSKTLNSKSYQENRSELTEERLKGDTGGAGDSQDFRFKPDGGYSSKVRTLNNPRGNLLSLAELWRSESDINTDDPSKLKQKLEEEKYRRLHLENTVQTLQRRVLEEQEKVAVAMKVDEGKDRAIGQITEAWKQMVHHWRDIEAERHAMSQTLINERSEIAKQREDIEKKIERWEKEMSQALDLAAGYKAKFENIEKEYNSLKENAETKVKELEETLETRELVVKELKEERQSLSERLQVSKNEHEEEKRLLESSRRDVSMLQEQLSKCEAELTVVKEQRDLLSMRLKEEKSRSSMLDAQKKALSEALDAANDKIAKLEEEIKNASSSMEKNKSELRALYQSQLEAVVRDKVNEFQAQLDRAQVLMQAELENTRRLAEETSQRQQQALVNSHIAEMRRLESIHKDELRAIESKLAESERRRARLENGKKDIAQRLHGVMESQWRQALNIITSELSMKQNEGVRMDAGRLRHIDDDGEHGANKQRNAHSNLDDSMLTTVIPASRRRLSLKNTEPPPTLPPESEDASDDIPFNRDGQITSRSNLPTVKQPQLLNYIQTLLERQPGKPVDTTTSSIAGPWLDTDTTDEHSQHWGQVIQNNPSIFKDIPAENTKQSQNTKKPPWKPT</sequence>
<dbReference type="GO" id="GO:1902410">
    <property type="term" value="P:mitotic cytokinetic process"/>
    <property type="evidence" value="ECO:0007669"/>
    <property type="project" value="TreeGrafter"/>
</dbReference>
<dbReference type="GO" id="GO:0051299">
    <property type="term" value="P:centrosome separation"/>
    <property type="evidence" value="ECO:0007669"/>
    <property type="project" value="TreeGrafter"/>
</dbReference>
<feature type="region of interest" description="Disordered" evidence="2">
    <location>
        <begin position="279"/>
        <end position="371"/>
    </location>
</feature>
<keyword evidence="1" id="KW-0175">Coiled coil</keyword>
<dbReference type="Proteomes" id="UP001461498">
    <property type="component" value="Unassembled WGS sequence"/>
</dbReference>
<dbReference type="AlphaFoldDB" id="A0AAW1D797"/>
<feature type="coiled-coil region" evidence="1">
    <location>
        <begin position="471"/>
        <end position="755"/>
    </location>
</feature>
<evidence type="ECO:0000256" key="1">
    <source>
        <dbReference type="SAM" id="Coils"/>
    </source>
</evidence>
<evidence type="ECO:0000313" key="3">
    <source>
        <dbReference type="EMBL" id="KAK9505630.1"/>
    </source>
</evidence>
<accession>A0AAW1D797</accession>
<comment type="caution">
    <text evidence="3">The sequence shown here is derived from an EMBL/GenBank/DDBJ whole genome shotgun (WGS) entry which is preliminary data.</text>
</comment>
<dbReference type="PANTHER" id="PTHR34439">
    <property type="entry name" value="CENTROBIN"/>
    <property type="match status" value="1"/>
</dbReference>
<gene>
    <name evidence="3" type="ORF">O3M35_009634</name>
</gene>
<organism evidence="3 4">
    <name type="scientific">Rhynocoris fuscipes</name>
    <dbReference type="NCBI Taxonomy" id="488301"/>
    <lineage>
        <taxon>Eukaryota</taxon>
        <taxon>Metazoa</taxon>
        <taxon>Ecdysozoa</taxon>
        <taxon>Arthropoda</taxon>
        <taxon>Hexapoda</taxon>
        <taxon>Insecta</taxon>
        <taxon>Pterygota</taxon>
        <taxon>Neoptera</taxon>
        <taxon>Paraneoptera</taxon>
        <taxon>Hemiptera</taxon>
        <taxon>Heteroptera</taxon>
        <taxon>Panheteroptera</taxon>
        <taxon>Cimicomorpha</taxon>
        <taxon>Reduviidae</taxon>
        <taxon>Harpactorinae</taxon>
        <taxon>Harpactorini</taxon>
        <taxon>Rhynocoris</taxon>
    </lineage>
</organism>
<reference evidence="3 4" key="1">
    <citation type="submission" date="2022-12" db="EMBL/GenBank/DDBJ databases">
        <title>Chromosome-level genome assembly of true bugs.</title>
        <authorList>
            <person name="Ma L."/>
            <person name="Li H."/>
        </authorList>
    </citation>
    <scope>NUCLEOTIDE SEQUENCE [LARGE SCALE GENOMIC DNA]</scope>
    <source>
        <strain evidence="3">Lab_2022b</strain>
    </source>
</reference>
<evidence type="ECO:0000256" key="2">
    <source>
        <dbReference type="SAM" id="MobiDB-lite"/>
    </source>
</evidence>
<proteinExistence type="predicted"/>
<feature type="compositionally biased region" description="Polar residues" evidence="2">
    <location>
        <begin position="291"/>
        <end position="301"/>
    </location>
</feature>
<dbReference type="InterPro" id="IPR038923">
    <property type="entry name" value="Centrobin"/>
</dbReference>
<protein>
    <recommendedName>
        <fullName evidence="5">Centrobin</fullName>
    </recommendedName>
</protein>
<dbReference type="PANTHER" id="PTHR34439:SF1">
    <property type="entry name" value="CENTROBIN"/>
    <property type="match status" value="1"/>
</dbReference>
<feature type="compositionally biased region" description="Polar residues" evidence="2">
    <location>
        <begin position="316"/>
        <end position="332"/>
    </location>
</feature>
<feature type="region of interest" description="Disordered" evidence="2">
    <location>
        <begin position="883"/>
        <end position="944"/>
    </location>
</feature>
<dbReference type="GO" id="GO:0005814">
    <property type="term" value="C:centriole"/>
    <property type="evidence" value="ECO:0007669"/>
    <property type="project" value="TreeGrafter"/>
</dbReference>
<name>A0AAW1D797_9HEMI</name>
<dbReference type="GO" id="GO:0007099">
    <property type="term" value="P:centriole replication"/>
    <property type="evidence" value="ECO:0007669"/>
    <property type="project" value="InterPro"/>
</dbReference>
<keyword evidence="4" id="KW-1185">Reference proteome</keyword>
<feature type="coiled-coil region" evidence="1">
    <location>
        <begin position="404"/>
        <end position="431"/>
    </location>
</feature>
<dbReference type="GO" id="GO:0005813">
    <property type="term" value="C:centrosome"/>
    <property type="evidence" value="ECO:0007669"/>
    <property type="project" value="TreeGrafter"/>
</dbReference>
<evidence type="ECO:0008006" key="5">
    <source>
        <dbReference type="Google" id="ProtNLM"/>
    </source>
</evidence>
<evidence type="ECO:0000313" key="4">
    <source>
        <dbReference type="Proteomes" id="UP001461498"/>
    </source>
</evidence>
<dbReference type="EMBL" id="JAPXFL010000006">
    <property type="protein sequence ID" value="KAK9505630.1"/>
    <property type="molecule type" value="Genomic_DNA"/>
</dbReference>
<dbReference type="GO" id="GO:1902017">
    <property type="term" value="P:regulation of cilium assembly"/>
    <property type="evidence" value="ECO:0007669"/>
    <property type="project" value="InterPro"/>
</dbReference>